<evidence type="ECO:0000313" key="3">
    <source>
        <dbReference type="EnsemblMetazoa" id="BGLB032367-PA"/>
    </source>
</evidence>
<keyword evidence="1" id="KW-0812">Transmembrane</keyword>
<reference evidence="3" key="1">
    <citation type="submission" date="2020-05" db="UniProtKB">
        <authorList>
            <consortium name="EnsemblMetazoa"/>
        </authorList>
    </citation>
    <scope>IDENTIFICATION</scope>
    <source>
        <strain evidence="3">BB02</strain>
    </source>
</reference>
<evidence type="ECO:0000256" key="2">
    <source>
        <dbReference type="SAM" id="SignalP"/>
    </source>
</evidence>
<dbReference type="AlphaFoldDB" id="A0A2C9LKZ5"/>
<evidence type="ECO:0000256" key="1">
    <source>
        <dbReference type="SAM" id="Phobius"/>
    </source>
</evidence>
<feature type="signal peptide" evidence="2">
    <location>
        <begin position="1"/>
        <end position="22"/>
    </location>
</feature>
<protein>
    <submittedName>
        <fullName evidence="3">Uncharacterized protein</fullName>
    </submittedName>
</protein>
<dbReference type="Proteomes" id="UP000076420">
    <property type="component" value="Unassembled WGS sequence"/>
</dbReference>
<keyword evidence="2" id="KW-0732">Signal</keyword>
<dbReference type="EnsemblMetazoa" id="BGLB032367-RA">
    <property type="protein sequence ID" value="BGLB032367-PA"/>
    <property type="gene ID" value="BGLB032367"/>
</dbReference>
<sequence length="393" mass="44858">MEVTNIFLLCLILIFLIVTVYSKEDDTPTITLMNVTVEQCKTKCKRMLIERDDKLVCNATASLPLSYDPSEYALSFQVKKNGSLDFVSICDVYLDEKCETNFEKSCYCIQKIDKSYEFILNTSALHKNSNAEVRAVIKLSGNGEIATSKIMNIPTILKTVPEIDNHNLTIKDDSAINKTIPIATGQMLISTNFSCKTNSSVYDCCTLHYADDFNGEYFEMKENTINLTNFGSELVTKLYFKVQICGTDKQNYHLNLKYESSCTRDTIMKTGIVILLILLAIVVILILCVILAKIVLINKDSQERFLNIFSYLRLCWKHLKSKSKRRKDVHKQEEDNKCMQSILESEKTVEKKLHMLEETQTEILLSTKPMEESIVIDMAIRETDIITLNATKT</sequence>
<accession>A0A2C9LKZ5</accession>
<keyword evidence="1" id="KW-1133">Transmembrane helix</keyword>
<name>A0A2C9LKZ5_BIOGL</name>
<dbReference type="VEuPathDB" id="VectorBase:BGLB032367"/>
<keyword evidence="1" id="KW-0472">Membrane</keyword>
<evidence type="ECO:0000313" key="4">
    <source>
        <dbReference type="Proteomes" id="UP000076420"/>
    </source>
</evidence>
<organism evidence="3 4">
    <name type="scientific">Biomphalaria glabrata</name>
    <name type="common">Bloodfluke planorb</name>
    <name type="synonym">Freshwater snail</name>
    <dbReference type="NCBI Taxonomy" id="6526"/>
    <lineage>
        <taxon>Eukaryota</taxon>
        <taxon>Metazoa</taxon>
        <taxon>Spiralia</taxon>
        <taxon>Lophotrochozoa</taxon>
        <taxon>Mollusca</taxon>
        <taxon>Gastropoda</taxon>
        <taxon>Heterobranchia</taxon>
        <taxon>Euthyneura</taxon>
        <taxon>Panpulmonata</taxon>
        <taxon>Hygrophila</taxon>
        <taxon>Lymnaeoidea</taxon>
        <taxon>Planorbidae</taxon>
        <taxon>Biomphalaria</taxon>
    </lineage>
</organism>
<feature type="transmembrane region" description="Helical" evidence="1">
    <location>
        <begin position="272"/>
        <end position="296"/>
    </location>
</feature>
<dbReference type="KEGG" id="bgt:106067877"/>
<gene>
    <name evidence="3" type="primary">106067877</name>
</gene>
<proteinExistence type="predicted"/>
<feature type="chain" id="PRO_5012090131" evidence="2">
    <location>
        <begin position="23"/>
        <end position="393"/>
    </location>
</feature>